<dbReference type="AlphaFoldDB" id="A0A820QWB4"/>
<evidence type="ECO:0000313" key="2">
    <source>
        <dbReference type="Proteomes" id="UP000663844"/>
    </source>
</evidence>
<organism evidence="1 2">
    <name type="scientific">Adineta steineri</name>
    <dbReference type="NCBI Taxonomy" id="433720"/>
    <lineage>
        <taxon>Eukaryota</taxon>
        <taxon>Metazoa</taxon>
        <taxon>Spiralia</taxon>
        <taxon>Gnathifera</taxon>
        <taxon>Rotifera</taxon>
        <taxon>Eurotatoria</taxon>
        <taxon>Bdelloidea</taxon>
        <taxon>Adinetida</taxon>
        <taxon>Adinetidae</taxon>
        <taxon>Adineta</taxon>
    </lineage>
</organism>
<dbReference type="GO" id="GO:0005664">
    <property type="term" value="C:nuclear origin of replication recognition complex"/>
    <property type="evidence" value="ECO:0007669"/>
    <property type="project" value="UniProtKB-UniRule"/>
</dbReference>
<accession>A0A820QWB4</accession>
<name>A0A820QWB4_9BILA</name>
<comment type="caution">
    <text evidence="1">The sequence shown here is derived from an EMBL/GenBank/DDBJ whole genome shotgun (WGS) entry which is preliminary data.</text>
</comment>
<reference evidence="1" key="1">
    <citation type="submission" date="2021-02" db="EMBL/GenBank/DDBJ databases">
        <authorList>
            <person name="Nowell W R."/>
        </authorList>
    </citation>
    <scope>NUCLEOTIDE SEQUENCE</scope>
</reference>
<feature type="non-terminal residue" evidence="1">
    <location>
        <position position="1"/>
    </location>
</feature>
<dbReference type="GO" id="GO:0003688">
    <property type="term" value="F:DNA replication origin binding"/>
    <property type="evidence" value="ECO:0007669"/>
    <property type="project" value="UniProtKB-UniRule"/>
</dbReference>
<protein>
    <submittedName>
        <fullName evidence="1">Uncharacterized protein</fullName>
    </submittedName>
</protein>
<dbReference type="GO" id="GO:0006260">
    <property type="term" value="P:DNA replication"/>
    <property type="evidence" value="ECO:0007669"/>
    <property type="project" value="UniProtKB-UniRule"/>
</dbReference>
<dbReference type="Proteomes" id="UP000663844">
    <property type="component" value="Unassembled WGS sequence"/>
</dbReference>
<gene>
    <name evidence="1" type="ORF">OXD698_LOCUS53138</name>
</gene>
<evidence type="ECO:0000313" key="1">
    <source>
        <dbReference type="EMBL" id="CAF4429451.1"/>
    </source>
</evidence>
<proteinExistence type="predicted"/>
<dbReference type="EMBL" id="CAJOAZ010029965">
    <property type="protein sequence ID" value="CAF4429451.1"/>
    <property type="molecule type" value="Genomic_DNA"/>
</dbReference>
<sequence length="67" mass="7732">ETTNERLNTIRLKTSQLSISAVEHVIESLTPNARRIFRLLVEAFLANCNLKDYEGIKIDYVKIIRIS</sequence>